<keyword evidence="7" id="KW-0653">Protein transport</keyword>
<comment type="similarity">
    <text evidence="2">Belongs to the TonB family.</text>
</comment>
<dbReference type="Gene3D" id="2.60.40.1120">
    <property type="entry name" value="Carboxypeptidase-like, regulatory domain"/>
    <property type="match status" value="1"/>
</dbReference>
<sequence>MNRNRRLYTLGHILLMCLALILPQNLLGIETETTFRITVLKSNGQPQPGIILKISGRSQEYTGDAQGIITFRYATEDSYTRTANLYFPTDRNKSVASFALEAENATRTFYLDSPQDIVAFKQSQQTFPVEGIVSSDTGEPITGAIISILGTGRRTTTDEIGLFHIDADFNHPVTVRADGMDNLSIPIQQFLQYPNEPLPITMYAKSSVRIYASAEQMPEFPGGMKAFTRYVKRNLKYPERAKRDSLEGVVAIQFVVERNGRITSPTIVRSLEPTMDTAALALIQQMPRWIPAKDHGITVRCKYSVPIQFKIERPKPIQHRPIPAQADSILHRDTLTVDSLRTDSLAIDSLHMLRKVLADSLRTDSIRLQKNSLSLPADSLNIGVDSLLLKKDSLLLPTDSIAPKDSLEQISTSQQATEQKPKKRNIFVRFFRWLFGIKDK</sequence>
<dbReference type="Pfam" id="PF03544">
    <property type="entry name" value="TonB_C"/>
    <property type="match status" value="1"/>
</dbReference>
<evidence type="ECO:0000256" key="5">
    <source>
        <dbReference type="ARBA" id="ARBA00022519"/>
    </source>
</evidence>
<dbReference type="SUPFAM" id="SSF49464">
    <property type="entry name" value="Carboxypeptidase regulatory domain-like"/>
    <property type="match status" value="1"/>
</dbReference>
<evidence type="ECO:0000256" key="7">
    <source>
        <dbReference type="ARBA" id="ARBA00022927"/>
    </source>
</evidence>
<keyword evidence="12" id="KW-1185">Reference proteome</keyword>
<keyword evidence="6" id="KW-0812">Transmembrane</keyword>
<dbReference type="InterPro" id="IPR051045">
    <property type="entry name" value="TonB-dependent_transducer"/>
</dbReference>
<keyword evidence="8" id="KW-1133">Transmembrane helix</keyword>
<comment type="caution">
    <text evidence="11">The sequence shown here is derived from an EMBL/GenBank/DDBJ whole genome shotgun (WGS) entry which is preliminary data.</text>
</comment>
<gene>
    <name evidence="11" type="ORF">H9625_13325</name>
</gene>
<name>A0ABR8YB07_9BACT</name>
<evidence type="ECO:0000313" key="11">
    <source>
        <dbReference type="EMBL" id="MBD8041401.1"/>
    </source>
</evidence>
<dbReference type="NCBIfam" id="TIGR01352">
    <property type="entry name" value="tonB_Cterm"/>
    <property type="match status" value="1"/>
</dbReference>
<dbReference type="PROSITE" id="PS52015">
    <property type="entry name" value="TONB_CTD"/>
    <property type="match status" value="1"/>
</dbReference>
<dbReference type="Proteomes" id="UP000620874">
    <property type="component" value="Unassembled WGS sequence"/>
</dbReference>
<keyword evidence="9" id="KW-0472">Membrane</keyword>
<dbReference type="SUPFAM" id="SSF74653">
    <property type="entry name" value="TolA/TonB C-terminal domain"/>
    <property type="match status" value="1"/>
</dbReference>
<evidence type="ECO:0000259" key="10">
    <source>
        <dbReference type="PROSITE" id="PS52015"/>
    </source>
</evidence>
<evidence type="ECO:0000256" key="4">
    <source>
        <dbReference type="ARBA" id="ARBA00022475"/>
    </source>
</evidence>
<dbReference type="Gene3D" id="3.30.1150.10">
    <property type="match status" value="1"/>
</dbReference>
<protein>
    <submittedName>
        <fullName evidence="11">TonB family protein</fullName>
    </submittedName>
</protein>
<evidence type="ECO:0000256" key="6">
    <source>
        <dbReference type="ARBA" id="ARBA00022692"/>
    </source>
</evidence>
<comment type="subcellular location">
    <subcellularLocation>
        <location evidence="1">Cell inner membrane</location>
        <topology evidence="1">Single-pass membrane protein</topology>
        <orientation evidence="1">Periplasmic side</orientation>
    </subcellularLocation>
</comment>
<proteinExistence type="inferred from homology"/>
<dbReference type="InterPro" id="IPR006260">
    <property type="entry name" value="TonB/TolA_C"/>
</dbReference>
<dbReference type="PANTHER" id="PTHR33446:SF2">
    <property type="entry name" value="PROTEIN TONB"/>
    <property type="match status" value="1"/>
</dbReference>
<keyword evidence="3" id="KW-0813">Transport</keyword>
<keyword evidence="4" id="KW-1003">Cell membrane</keyword>
<reference evidence="11 12" key="1">
    <citation type="submission" date="2020-08" db="EMBL/GenBank/DDBJ databases">
        <title>A Genomic Blueprint of the Chicken Gut Microbiome.</title>
        <authorList>
            <person name="Gilroy R."/>
            <person name="Ravi A."/>
            <person name="Getino M."/>
            <person name="Pursley I."/>
            <person name="Horton D.L."/>
            <person name="Alikhan N.-F."/>
            <person name="Baker D."/>
            <person name="Gharbi K."/>
            <person name="Hall N."/>
            <person name="Watson M."/>
            <person name="Adriaenssens E.M."/>
            <person name="Foster-Nyarko E."/>
            <person name="Jarju S."/>
            <person name="Secka A."/>
            <person name="Antonio M."/>
            <person name="Oren A."/>
            <person name="Chaudhuri R."/>
            <person name="La Ragione R.M."/>
            <person name="Hildebrand F."/>
            <person name="Pallen M.J."/>
        </authorList>
    </citation>
    <scope>NUCLEOTIDE SEQUENCE [LARGE SCALE GENOMIC DNA]</scope>
    <source>
        <strain evidence="11 12">Sa1CVN1</strain>
    </source>
</reference>
<dbReference type="PANTHER" id="PTHR33446">
    <property type="entry name" value="PROTEIN TONB-RELATED"/>
    <property type="match status" value="1"/>
</dbReference>
<dbReference type="EMBL" id="JACSPP010000050">
    <property type="protein sequence ID" value="MBD8041401.1"/>
    <property type="molecule type" value="Genomic_DNA"/>
</dbReference>
<keyword evidence="5" id="KW-0997">Cell inner membrane</keyword>
<organism evidence="11 12">
    <name type="scientific">Phocaeicola intestinalis</name>
    <dbReference type="NCBI Taxonomy" id="2762212"/>
    <lineage>
        <taxon>Bacteria</taxon>
        <taxon>Pseudomonadati</taxon>
        <taxon>Bacteroidota</taxon>
        <taxon>Bacteroidia</taxon>
        <taxon>Bacteroidales</taxon>
        <taxon>Bacteroidaceae</taxon>
        <taxon>Phocaeicola</taxon>
    </lineage>
</organism>
<evidence type="ECO:0000313" key="12">
    <source>
        <dbReference type="Proteomes" id="UP000620874"/>
    </source>
</evidence>
<evidence type="ECO:0000256" key="3">
    <source>
        <dbReference type="ARBA" id="ARBA00022448"/>
    </source>
</evidence>
<dbReference type="InterPro" id="IPR037682">
    <property type="entry name" value="TonB_C"/>
</dbReference>
<feature type="domain" description="TonB C-terminal" evidence="10">
    <location>
        <begin position="222"/>
        <end position="318"/>
    </location>
</feature>
<dbReference type="InterPro" id="IPR008969">
    <property type="entry name" value="CarboxyPept-like_regulatory"/>
</dbReference>
<evidence type="ECO:0000256" key="1">
    <source>
        <dbReference type="ARBA" id="ARBA00004383"/>
    </source>
</evidence>
<evidence type="ECO:0000256" key="9">
    <source>
        <dbReference type="ARBA" id="ARBA00023136"/>
    </source>
</evidence>
<evidence type="ECO:0000256" key="8">
    <source>
        <dbReference type="ARBA" id="ARBA00022989"/>
    </source>
</evidence>
<accession>A0ABR8YB07</accession>
<evidence type="ECO:0000256" key="2">
    <source>
        <dbReference type="ARBA" id="ARBA00006555"/>
    </source>
</evidence>